<dbReference type="InterPro" id="IPR036390">
    <property type="entry name" value="WH_DNA-bd_sf"/>
</dbReference>
<comment type="function">
    <text evidence="1">NodD regulates the expression of the nodABCFE genes which encode other nodulation proteins. NodD is also a negative regulator of its own expression. Binds flavonoids as inducers.</text>
</comment>
<dbReference type="AlphaFoldDB" id="A0A562S2A7"/>
<evidence type="ECO:0000256" key="1">
    <source>
        <dbReference type="ARBA" id="ARBA00003502"/>
    </source>
</evidence>
<dbReference type="Gene3D" id="3.40.190.10">
    <property type="entry name" value="Periplasmic binding protein-like II"/>
    <property type="match status" value="2"/>
</dbReference>
<proteinExistence type="inferred from homology"/>
<protein>
    <submittedName>
        <fullName evidence="7">DNA-binding transcriptional LysR family regulator</fullName>
    </submittedName>
</protein>
<dbReference type="PANTHER" id="PTHR30579:SF7">
    <property type="entry name" value="HTH-TYPE TRANSCRIPTIONAL REGULATOR LRHA-RELATED"/>
    <property type="match status" value="1"/>
</dbReference>
<evidence type="ECO:0000256" key="2">
    <source>
        <dbReference type="ARBA" id="ARBA00009437"/>
    </source>
</evidence>
<dbReference type="PROSITE" id="PS50931">
    <property type="entry name" value="HTH_LYSR"/>
    <property type="match status" value="1"/>
</dbReference>
<dbReference type="GO" id="GO:0003700">
    <property type="term" value="F:DNA-binding transcription factor activity"/>
    <property type="evidence" value="ECO:0007669"/>
    <property type="project" value="InterPro"/>
</dbReference>
<reference evidence="7 8" key="1">
    <citation type="journal article" date="2015" name="Stand. Genomic Sci.">
        <title>Genomic Encyclopedia of Bacterial and Archaeal Type Strains, Phase III: the genomes of soil and plant-associated and newly described type strains.</title>
        <authorList>
            <person name="Whitman W.B."/>
            <person name="Woyke T."/>
            <person name="Klenk H.P."/>
            <person name="Zhou Y."/>
            <person name="Lilburn T.G."/>
            <person name="Beck B.J."/>
            <person name="De Vos P."/>
            <person name="Vandamme P."/>
            <person name="Eisen J.A."/>
            <person name="Garrity G."/>
            <person name="Hugenholtz P."/>
            <person name="Kyrpides N.C."/>
        </authorList>
    </citation>
    <scope>NUCLEOTIDE SEQUENCE [LARGE SCALE GENOMIC DNA]</scope>
    <source>
        <strain evidence="7 8">CGMCC 1.10948</strain>
    </source>
</reference>
<evidence type="ECO:0000313" key="7">
    <source>
        <dbReference type="EMBL" id="TWI74984.1"/>
    </source>
</evidence>
<dbReference type="PRINTS" id="PR00039">
    <property type="entry name" value="HTHLYSR"/>
</dbReference>
<keyword evidence="8" id="KW-1185">Reference proteome</keyword>
<dbReference type="Pfam" id="PF00126">
    <property type="entry name" value="HTH_1"/>
    <property type="match status" value="1"/>
</dbReference>
<keyword evidence="3" id="KW-0805">Transcription regulation</keyword>
<dbReference type="EMBL" id="VLLA01000002">
    <property type="protein sequence ID" value="TWI74984.1"/>
    <property type="molecule type" value="Genomic_DNA"/>
</dbReference>
<comment type="caution">
    <text evidence="7">The sequence shown here is derived from an EMBL/GenBank/DDBJ whole genome shotgun (WGS) entry which is preliminary data.</text>
</comment>
<evidence type="ECO:0000256" key="5">
    <source>
        <dbReference type="ARBA" id="ARBA00023163"/>
    </source>
</evidence>
<dbReference type="InterPro" id="IPR036388">
    <property type="entry name" value="WH-like_DNA-bd_sf"/>
</dbReference>
<dbReference type="GO" id="GO:0003677">
    <property type="term" value="F:DNA binding"/>
    <property type="evidence" value="ECO:0007669"/>
    <property type="project" value="UniProtKB-KW"/>
</dbReference>
<keyword evidence="5" id="KW-0804">Transcription</keyword>
<dbReference type="OrthoDB" id="9775392at2"/>
<dbReference type="InterPro" id="IPR050176">
    <property type="entry name" value="LTTR"/>
</dbReference>
<dbReference type="RefSeq" id="WP_018647733.1">
    <property type="nucleotide sequence ID" value="NZ_CP104172.1"/>
</dbReference>
<dbReference type="SUPFAM" id="SSF53850">
    <property type="entry name" value="Periplasmic binding protein-like II"/>
    <property type="match status" value="1"/>
</dbReference>
<evidence type="ECO:0000313" key="8">
    <source>
        <dbReference type="Proteomes" id="UP000316291"/>
    </source>
</evidence>
<gene>
    <name evidence="7" type="ORF">IQ16_01276</name>
</gene>
<evidence type="ECO:0000256" key="3">
    <source>
        <dbReference type="ARBA" id="ARBA00023015"/>
    </source>
</evidence>
<feature type="domain" description="HTH lysR-type" evidence="6">
    <location>
        <begin position="4"/>
        <end position="61"/>
    </location>
</feature>
<keyword evidence="4 7" id="KW-0238">DNA-binding</keyword>
<accession>A0A562S2A7</accession>
<dbReference type="Proteomes" id="UP000316291">
    <property type="component" value="Unassembled WGS sequence"/>
</dbReference>
<dbReference type="SUPFAM" id="SSF46785">
    <property type="entry name" value="Winged helix' DNA-binding domain"/>
    <property type="match status" value="1"/>
</dbReference>
<dbReference type="Gene3D" id="1.10.10.10">
    <property type="entry name" value="Winged helix-like DNA-binding domain superfamily/Winged helix DNA-binding domain"/>
    <property type="match status" value="1"/>
</dbReference>
<organism evidence="7 8">
    <name type="scientific">Bradyrhizobium huanghuaihaiense</name>
    <dbReference type="NCBI Taxonomy" id="990078"/>
    <lineage>
        <taxon>Bacteria</taxon>
        <taxon>Pseudomonadati</taxon>
        <taxon>Pseudomonadota</taxon>
        <taxon>Alphaproteobacteria</taxon>
        <taxon>Hyphomicrobiales</taxon>
        <taxon>Nitrobacteraceae</taxon>
        <taxon>Bradyrhizobium</taxon>
    </lineage>
</organism>
<evidence type="ECO:0000259" key="6">
    <source>
        <dbReference type="PROSITE" id="PS50931"/>
    </source>
</evidence>
<dbReference type="PANTHER" id="PTHR30579">
    <property type="entry name" value="TRANSCRIPTIONAL REGULATOR"/>
    <property type="match status" value="1"/>
</dbReference>
<dbReference type="InterPro" id="IPR005119">
    <property type="entry name" value="LysR_subst-bd"/>
</dbReference>
<evidence type="ECO:0000256" key="4">
    <source>
        <dbReference type="ARBA" id="ARBA00023125"/>
    </source>
</evidence>
<dbReference type="Pfam" id="PF03466">
    <property type="entry name" value="LysR_substrate"/>
    <property type="match status" value="1"/>
</dbReference>
<dbReference type="InterPro" id="IPR000847">
    <property type="entry name" value="LysR_HTH_N"/>
</dbReference>
<comment type="similarity">
    <text evidence="2">Belongs to the LysR transcriptional regulatory family.</text>
</comment>
<name>A0A562S2A7_9BRAD</name>
<sequence length="285" mass="31395">MDDIDVSLLRSFVAVAETGRMTTAAKVVNRSQGAVSQQIKRLEDLFRAPLFERHAAAVRLTRSGERLMVAAHRIIALNDEVMSQMLAVEFAGEVRLGVPHDVVGMLMPPILRLFRQDHPNVLVTLVSDTSRALKRGLVEGNVDLTLLTEPQPGEGDRLLLSDRLVWVGAKGGDAHKRDPLPIALGQEDCGFRAAAVEALTNAKVEWRAICQVGSLEPVFATLEADMAIAPFLSRTVPDRLAVLTGPHLPKLPRQFVNLRLPSTRVSALTKEFARYIREGFHKRHG</sequence>